<evidence type="ECO:0000256" key="4">
    <source>
        <dbReference type="ARBA" id="ARBA00022692"/>
    </source>
</evidence>
<evidence type="ECO:0000256" key="9">
    <source>
        <dbReference type="SAM" id="Phobius"/>
    </source>
</evidence>
<dbReference type="GO" id="GO:0008527">
    <property type="term" value="F:taste receptor activity"/>
    <property type="evidence" value="ECO:0007669"/>
    <property type="project" value="InterPro"/>
</dbReference>
<dbReference type="PANTHER" id="PTHR21421:SF29">
    <property type="entry name" value="GUSTATORY RECEPTOR 5A FOR TREHALOSE-RELATED"/>
    <property type="match status" value="1"/>
</dbReference>
<keyword evidence="7 8" id="KW-0675">Receptor</keyword>
<feature type="transmembrane region" description="Helical" evidence="9">
    <location>
        <begin position="212"/>
        <end position="231"/>
    </location>
</feature>
<keyword evidence="3" id="KW-1003">Cell membrane</keyword>
<dbReference type="GO" id="GO:0005886">
    <property type="term" value="C:plasma membrane"/>
    <property type="evidence" value="ECO:0007669"/>
    <property type="project" value="UniProtKB-SubCell"/>
</dbReference>
<feature type="transmembrane region" description="Helical" evidence="9">
    <location>
        <begin position="90"/>
        <end position="107"/>
    </location>
</feature>
<comment type="function">
    <text evidence="8">Plays a role in the sugar gustatory response.</text>
</comment>
<accession>A0A286RQB9</accession>
<keyword evidence="6 9" id="KW-0472">Membrane</keyword>
<dbReference type="GO" id="GO:0050916">
    <property type="term" value="P:sensory perception of sweet taste"/>
    <property type="evidence" value="ECO:0007669"/>
    <property type="project" value="UniProtKB-ARBA"/>
</dbReference>
<evidence type="ECO:0000313" key="10">
    <source>
        <dbReference type="EMBL" id="ASW18700.1"/>
    </source>
</evidence>
<comment type="subcellular location">
    <subcellularLocation>
        <location evidence="1">Cell membrane</location>
        <topology evidence="1">Multi-pass membrane protein</topology>
    </subcellularLocation>
</comment>
<feature type="transmembrane region" description="Helical" evidence="9">
    <location>
        <begin position="321"/>
        <end position="342"/>
    </location>
</feature>
<feature type="transmembrane region" description="Helical" evidence="9">
    <location>
        <begin position="187"/>
        <end position="205"/>
    </location>
</feature>
<evidence type="ECO:0000256" key="7">
    <source>
        <dbReference type="ARBA" id="ARBA00023170"/>
    </source>
</evidence>
<keyword evidence="5 9" id="KW-1133">Transmembrane helix</keyword>
<name>A0A286RQB9_HELAM</name>
<dbReference type="InterPro" id="IPR009318">
    <property type="entry name" value="Gustatory_rcpt"/>
</dbReference>
<comment type="similarity">
    <text evidence="2">Belongs to the insect chemoreceptor superfamily. Gustatory receptor (GR) family. Gr5a subfamily.</text>
</comment>
<keyword evidence="8" id="KW-0807">Transducer</keyword>
<sequence>MKVHQLTMRRSNKRCGLHVCLRHAMRLARWTGFFPLQGLGQAYADGTRYKIVSLYFIYNFTTLLGQLVMSCFAILLFFQTEVTLNSISNVIFYVTSLISAVLFLKLAKQWPRLMARATETEQGLTELKLQNKVIVKCCVIAYVAMALALVEHILCTSFNLTFVMHCLKEAEITTNVMENYVVHRMPYVFKYVPYSLFWAFLFEYLCLQSTFVWSFNDVLITCFSIYITAYFQNLNQVVTANSKKNKDNMIPWSTLRVHYSKLVRLVKEIDNHISSFILLAFFTDLFYICLQLFNSLHRNYASFKFCNELQTKQALTSPSYLLYYLYSFIFLVLRATMLSLFASNVHCASLEPVHAVYDVSSTLYDNEVRRFQLQLHHTKVGLTGKFFYVTRNMVLKVIGTIITYEIVLLQYTITPNPYYNGTKVILNISSHSYS</sequence>
<protein>
    <recommendedName>
        <fullName evidence="8">Gustatory receptor</fullName>
    </recommendedName>
</protein>
<proteinExistence type="evidence at transcript level"/>
<keyword evidence="4 9" id="KW-0812">Transmembrane</keyword>
<organism evidence="10">
    <name type="scientific">Helicoverpa armigera</name>
    <name type="common">Cotton bollworm</name>
    <name type="synonym">Heliothis armigera</name>
    <dbReference type="NCBI Taxonomy" id="29058"/>
    <lineage>
        <taxon>Eukaryota</taxon>
        <taxon>Metazoa</taxon>
        <taxon>Ecdysozoa</taxon>
        <taxon>Arthropoda</taxon>
        <taxon>Hexapoda</taxon>
        <taxon>Insecta</taxon>
        <taxon>Pterygota</taxon>
        <taxon>Neoptera</taxon>
        <taxon>Endopterygota</taxon>
        <taxon>Lepidoptera</taxon>
        <taxon>Glossata</taxon>
        <taxon>Ditrysia</taxon>
        <taxon>Noctuoidea</taxon>
        <taxon>Noctuidae</taxon>
        <taxon>Heliothinae</taxon>
        <taxon>Helicoverpa</taxon>
    </lineage>
</organism>
<evidence type="ECO:0000256" key="3">
    <source>
        <dbReference type="ARBA" id="ARBA00022475"/>
    </source>
</evidence>
<dbReference type="AlphaFoldDB" id="A0A286RQB9"/>
<feature type="transmembrane region" description="Helical" evidence="9">
    <location>
        <begin position="273"/>
        <end position="293"/>
    </location>
</feature>
<dbReference type="EMBL" id="KY806289">
    <property type="protein sequence ID" value="ASW18700.1"/>
    <property type="molecule type" value="mRNA"/>
</dbReference>
<evidence type="ECO:0000256" key="8">
    <source>
        <dbReference type="PIRNR" id="PIRNR038981"/>
    </source>
</evidence>
<gene>
    <name evidence="10" type="primary">GR12</name>
</gene>
<evidence type="ECO:0000256" key="6">
    <source>
        <dbReference type="ARBA" id="ARBA00023136"/>
    </source>
</evidence>
<evidence type="ECO:0000256" key="5">
    <source>
        <dbReference type="ARBA" id="ARBA00022989"/>
    </source>
</evidence>
<dbReference type="GO" id="GO:0007165">
    <property type="term" value="P:signal transduction"/>
    <property type="evidence" value="ECO:0007669"/>
    <property type="project" value="UniProtKB-KW"/>
</dbReference>
<feature type="transmembrane region" description="Helical" evidence="9">
    <location>
        <begin position="56"/>
        <end position="78"/>
    </location>
</feature>
<dbReference type="Pfam" id="PF06151">
    <property type="entry name" value="Trehalose_recp"/>
    <property type="match status" value="1"/>
</dbReference>
<reference evidence="10" key="1">
    <citation type="journal article" date="2017" name="Genome">
        <title>Molecular Characterization of Sugar Taste Receptors in Cotton Bollworm Helicoverpa armigera.</title>
        <authorList>
            <person name="Xu W."/>
            <person name="Liu N.Y."/>
            <person name="Liao Y."/>
            <person name="Anderson A."/>
        </authorList>
    </citation>
    <scope>NUCLEOTIDE SEQUENCE</scope>
</reference>
<dbReference type="OrthoDB" id="5800391at2759"/>
<evidence type="ECO:0000256" key="1">
    <source>
        <dbReference type="ARBA" id="ARBA00004651"/>
    </source>
</evidence>
<dbReference type="PIRSF" id="PIRSF038981">
    <property type="entry name" value="GRP"/>
    <property type="match status" value="1"/>
</dbReference>
<evidence type="ECO:0000256" key="2">
    <source>
        <dbReference type="ARBA" id="ARBA00005327"/>
    </source>
</evidence>
<dbReference type="PANTHER" id="PTHR21421">
    <property type="entry name" value="GUSTATORY RECEPTOR"/>
    <property type="match status" value="1"/>
</dbReference>
<feature type="transmembrane region" description="Helical" evidence="9">
    <location>
        <begin position="133"/>
        <end position="154"/>
    </location>
</feature>